<name>A0A6P5LZU3_PHACI</name>
<dbReference type="PANTHER" id="PTHR37367">
    <property type="entry name" value="CHROMOSOME 4 OPEN READING FRAME 3"/>
    <property type="match status" value="1"/>
</dbReference>
<keyword evidence="3" id="KW-1185">Reference proteome</keyword>
<dbReference type="CTD" id="401152"/>
<keyword evidence="2" id="KW-0472">Membrane</keyword>
<organism evidence="3 4">
    <name type="scientific">Phascolarctos cinereus</name>
    <name type="common">Koala</name>
    <dbReference type="NCBI Taxonomy" id="38626"/>
    <lineage>
        <taxon>Eukaryota</taxon>
        <taxon>Metazoa</taxon>
        <taxon>Chordata</taxon>
        <taxon>Craniata</taxon>
        <taxon>Vertebrata</taxon>
        <taxon>Euteleostomi</taxon>
        <taxon>Mammalia</taxon>
        <taxon>Metatheria</taxon>
        <taxon>Diprotodontia</taxon>
        <taxon>Phascolarctidae</taxon>
        <taxon>Phascolarctos</taxon>
    </lineage>
</organism>
<dbReference type="RefSeq" id="XP_020864010.1">
    <property type="nucleotide sequence ID" value="XM_021008351.1"/>
</dbReference>
<dbReference type="GeneID" id="110223026"/>
<dbReference type="Proteomes" id="UP000515140">
    <property type="component" value="Unplaced"/>
</dbReference>
<dbReference type="InParanoid" id="A0A6P5LZU3"/>
<reference evidence="4" key="1">
    <citation type="submission" date="2025-08" db="UniProtKB">
        <authorList>
            <consortium name="RefSeq"/>
        </authorList>
    </citation>
    <scope>IDENTIFICATION</scope>
    <source>
        <tissue evidence="4">Spleen</tissue>
    </source>
</reference>
<evidence type="ECO:0000256" key="2">
    <source>
        <dbReference type="SAM" id="Phobius"/>
    </source>
</evidence>
<dbReference type="PANTHER" id="PTHR37367:SF1">
    <property type="entry name" value="CHROMOSOME 4 OPEN READING FRAME 3"/>
    <property type="match status" value="1"/>
</dbReference>
<proteinExistence type="predicted"/>
<dbReference type="KEGG" id="pcw:110223026"/>
<dbReference type="InterPro" id="IPR038780">
    <property type="entry name" value="ALN"/>
</dbReference>
<feature type="region of interest" description="Disordered" evidence="1">
    <location>
        <begin position="1"/>
        <end position="43"/>
    </location>
</feature>
<evidence type="ECO:0000313" key="4">
    <source>
        <dbReference type="RefSeq" id="XP_020864010.1"/>
    </source>
</evidence>
<evidence type="ECO:0000256" key="1">
    <source>
        <dbReference type="SAM" id="MobiDB-lite"/>
    </source>
</evidence>
<gene>
    <name evidence="4" type="primary">CUNH4orf3</name>
</gene>
<protein>
    <submittedName>
        <fullName evidence="4">Uncharacterized protein C4orf3 homolog</fullName>
    </submittedName>
</protein>
<keyword evidence="2" id="KW-0812">Transmembrane</keyword>
<keyword evidence="2" id="KW-1133">Transmembrane helix</keyword>
<feature type="transmembrane region" description="Helical" evidence="2">
    <location>
        <begin position="56"/>
        <end position="73"/>
    </location>
</feature>
<dbReference type="AlphaFoldDB" id="A0A6P5LZU3"/>
<dbReference type="Pfam" id="PF17696">
    <property type="entry name" value="ALN"/>
    <property type="match status" value="1"/>
</dbReference>
<accession>A0A6P5LZU3</accession>
<evidence type="ECO:0000313" key="3">
    <source>
        <dbReference type="Proteomes" id="UP000515140"/>
    </source>
</evidence>
<sequence length="74" mass="8388">MAAAEPRRGWGSGDSEGPGPRVRAGGGGGPEKEEEEKREPRCPQHELTKHSYWFDLWLFLLFDLALFVFVYLLP</sequence>